<sequence>MRPYLPRGSDWSGFTQKERDAMAWKLNTRPRQSLGFKCPAELFTPDAFDFKQHHAALFALGH</sequence>
<comment type="caution">
    <text evidence="1">The sequence shown here is derived from an EMBL/GenBank/DDBJ whole genome shotgun (WGS) entry which is preliminary data.</text>
</comment>
<dbReference type="AlphaFoldDB" id="T1D2G9"/>
<accession>T1D2G9</accession>
<reference evidence="1" key="1">
    <citation type="submission" date="2013-08" db="EMBL/GenBank/DDBJ databases">
        <authorList>
            <person name="Mendez C."/>
            <person name="Richter M."/>
            <person name="Ferrer M."/>
            <person name="Sanchez J."/>
        </authorList>
    </citation>
    <scope>NUCLEOTIDE SEQUENCE</scope>
</reference>
<protein>
    <submittedName>
        <fullName evidence="1">Integrase, catalytic region</fullName>
    </submittedName>
</protein>
<dbReference type="EMBL" id="AUZY01001009">
    <property type="protein sequence ID" value="EQD76635.1"/>
    <property type="molecule type" value="Genomic_DNA"/>
</dbReference>
<evidence type="ECO:0000313" key="1">
    <source>
        <dbReference type="EMBL" id="EQD76635.1"/>
    </source>
</evidence>
<name>T1D2G9_9ZZZZ</name>
<gene>
    <name evidence="1" type="ORF">B1B_01550</name>
</gene>
<organism evidence="1">
    <name type="scientific">mine drainage metagenome</name>
    <dbReference type="NCBI Taxonomy" id="410659"/>
    <lineage>
        <taxon>unclassified sequences</taxon>
        <taxon>metagenomes</taxon>
        <taxon>ecological metagenomes</taxon>
    </lineage>
</organism>
<reference evidence="1" key="2">
    <citation type="journal article" date="2014" name="ISME J.">
        <title>Microbial stratification in low pH oxic and suboxic macroscopic growths along an acid mine drainage.</title>
        <authorList>
            <person name="Mendez-Garcia C."/>
            <person name="Mesa V."/>
            <person name="Sprenger R.R."/>
            <person name="Richter M."/>
            <person name="Diez M.S."/>
            <person name="Solano J."/>
            <person name="Bargiela R."/>
            <person name="Golyshina O.V."/>
            <person name="Manteca A."/>
            <person name="Ramos J.L."/>
            <person name="Gallego J.R."/>
            <person name="Llorente I."/>
            <person name="Martins Dos Santos V.A."/>
            <person name="Jensen O.N."/>
            <person name="Pelaez A.I."/>
            <person name="Sanchez J."/>
            <person name="Ferrer M."/>
        </authorList>
    </citation>
    <scope>NUCLEOTIDE SEQUENCE</scope>
</reference>
<proteinExistence type="predicted"/>